<dbReference type="EMBL" id="KZ613847">
    <property type="protein sequence ID" value="PMD56749.1"/>
    <property type="molecule type" value="Genomic_DNA"/>
</dbReference>
<dbReference type="InterPro" id="IPR006551">
    <property type="entry name" value="Polynucleotide_phosphatase"/>
</dbReference>
<dbReference type="RefSeq" id="XP_024733653.1">
    <property type="nucleotide sequence ID" value="XM_024878295.1"/>
</dbReference>
<sequence>MASSSKPSKRKLDPNAPVSPPPIRRKVLSTTTQTAVASFFTPTSQKPPERIVWQERAPNDDTPSTLLVGKYTPISESNSALNDDGTETKRRKVAAFDFDSTLIQTSSGKKFASDAQDWKWWHPTVPSTLRKLYLEDDYRVVVISNQGGISLKSDTKAPKSKLVSFKSKVSAVFSQLDIPISIYAAMEKDMYRKPRTGMWSELLEDYDIRVLGGIDLENSVFVGDAGGRNASEGRPKDFSCSDRNFAENVGIKFHTPEEYFLADAPRQFTRSFQHSEYLLSSTTEVPRPFVKKNNLDIVLFCGSPAAGKSTFYWKQLEPLGYARINQDLLKTREKCIKVAGNYLGEGRSVAVDNTNADPEVRSKWVELAASHSVPIRCVLFTASPELCEHNDVVRALNNDMNPEKRTILPGMAFRGFNSRFKRPELKEGFQDITEVAFRFDGSEAERQIWARHWT</sequence>
<dbReference type="InterPro" id="IPR023214">
    <property type="entry name" value="HAD_sf"/>
</dbReference>
<dbReference type="Proteomes" id="UP000235371">
    <property type="component" value="Unassembled WGS sequence"/>
</dbReference>
<name>A0A2J6T161_9HELO</name>
<dbReference type="InterPro" id="IPR027417">
    <property type="entry name" value="P-loop_NTPase"/>
</dbReference>
<dbReference type="CDD" id="cd01625">
    <property type="entry name" value="HAD_PNP"/>
    <property type="match status" value="1"/>
</dbReference>
<accession>A0A2J6T161</accession>
<dbReference type="NCBIfam" id="TIGR01662">
    <property type="entry name" value="HAD-SF-IIIA"/>
    <property type="match status" value="1"/>
</dbReference>
<evidence type="ECO:0000256" key="1">
    <source>
        <dbReference type="SAM" id="MobiDB-lite"/>
    </source>
</evidence>
<dbReference type="AlphaFoldDB" id="A0A2J6T161"/>
<gene>
    <name evidence="2" type="ORF">K444DRAFT_593260</name>
</gene>
<dbReference type="NCBIfam" id="TIGR01664">
    <property type="entry name" value="DNA-3'-Pase"/>
    <property type="match status" value="1"/>
</dbReference>
<evidence type="ECO:0000313" key="2">
    <source>
        <dbReference type="EMBL" id="PMD56749.1"/>
    </source>
</evidence>
<dbReference type="PANTHER" id="PTHR12083">
    <property type="entry name" value="BIFUNCTIONAL POLYNUCLEOTIDE PHOSPHATASE/KINASE"/>
    <property type="match status" value="1"/>
</dbReference>
<protein>
    <submittedName>
        <fullName evidence="2">PNK3P-domain-containing protein</fullName>
    </submittedName>
</protein>
<evidence type="ECO:0000313" key="3">
    <source>
        <dbReference type="Proteomes" id="UP000235371"/>
    </source>
</evidence>
<dbReference type="FunFam" id="3.40.50.1000:FF:000078">
    <property type="entry name" value="Bifunctional polynucleotide phosphatase/kinase"/>
    <property type="match status" value="1"/>
</dbReference>
<dbReference type="GeneID" id="36586372"/>
<proteinExistence type="predicted"/>
<dbReference type="InterPro" id="IPR013954">
    <property type="entry name" value="PNK3P"/>
</dbReference>
<reference evidence="2 3" key="1">
    <citation type="submission" date="2016-04" db="EMBL/GenBank/DDBJ databases">
        <title>A degradative enzymes factory behind the ericoid mycorrhizal symbiosis.</title>
        <authorList>
            <consortium name="DOE Joint Genome Institute"/>
            <person name="Martino E."/>
            <person name="Morin E."/>
            <person name="Grelet G."/>
            <person name="Kuo A."/>
            <person name="Kohler A."/>
            <person name="Daghino S."/>
            <person name="Barry K."/>
            <person name="Choi C."/>
            <person name="Cichocki N."/>
            <person name="Clum A."/>
            <person name="Copeland A."/>
            <person name="Hainaut M."/>
            <person name="Haridas S."/>
            <person name="Labutti K."/>
            <person name="Lindquist E."/>
            <person name="Lipzen A."/>
            <person name="Khouja H.-R."/>
            <person name="Murat C."/>
            <person name="Ohm R."/>
            <person name="Olson A."/>
            <person name="Spatafora J."/>
            <person name="Veneault-Fourrey C."/>
            <person name="Henrissat B."/>
            <person name="Grigoriev I."/>
            <person name="Martin F."/>
            <person name="Perotto S."/>
        </authorList>
    </citation>
    <scope>NUCLEOTIDE SEQUENCE [LARGE SCALE GENOMIC DNA]</scope>
    <source>
        <strain evidence="2 3">E</strain>
    </source>
</reference>
<feature type="region of interest" description="Disordered" evidence="1">
    <location>
        <begin position="1"/>
        <end position="26"/>
    </location>
</feature>
<dbReference type="Gene3D" id="3.40.50.1000">
    <property type="entry name" value="HAD superfamily/HAD-like"/>
    <property type="match status" value="1"/>
</dbReference>
<dbReference type="Gene3D" id="3.40.50.300">
    <property type="entry name" value="P-loop containing nucleotide triphosphate hydrolases"/>
    <property type="match status" value="1"/>
</dbReference>
<dbReference type="InParanoid" id="A0A2J6T161"/>
<dbReference type="GO" id="GO:0003690">
    <property type="term" value="F:double-stranded DNA binding"/>
    <property type="evidence" value="ECO:0007669"/>
    <property type="project" value="TreeGrafter"/>
</dbReference>
<dbReference type="SUPFAM" id="SSF56784">
    <property type="entry name" value="HAD-like"/>
    <property type="match status" value="1"/>
</dbReference>
<dbReference type="OrthoDB" id="19045at2759"/>
<dbReference type="InterPro" id="IPR006549">
    <property type="entry name" value="HAD-SF_hydro_IIIA"/>
</dbReference>
<dbReference type="GO" id="GO:0006281">
    <property type="term" value="P:DNA repair"/>
    <property type="evidence" value="ECO:0007669"/>
    <property type="project" value="TreeGrafter"/>
</dbReference>
<dbReference type="FunFam" id="3.40.50.300:FF:002548">
    <property type="entry name" value="DNA kinase/phosphatase Pnk1"/>
    <property type="match status" value="1"/>
</dbReference>
<organism evidence="2 3">
    <name type="scientific">Hyaloscypha bicolor E</name>
    <dbReference type="NCBI Taxonomy" id="1095630"/>
    <lineage>
        <taxon>Eukaryota</taxon>
        <taxon>Fungi</taxon>
        <taxon>Dikarya</taxon>
        <taxon>Ascomycota</taxon>
        <taxon>Pezizomycotina</taxon>
        <taxon>Leotiomycetes</taxon>
        <taxon>Helotiales</taxon>
        <taxon>Hyaloscyphaceae</taxon>
        <taxon>Hyaloscypha</taxon>
        <taxon>Hyaloscypha bicolor</taxon>
    </lineage>
</organism>
<dbReference type="PANTHER" id="PTHR12083:SF9">
    <property type="entry name" value="BIFUNCTIONAL POLYNUCLEOTIDE PHOSPHATASE_KINASE"/>
    <property type="match status" value="1"/>
</dbReference>
<dbReference type="STRING" id="1095630.A0A2J6T161"/>
<keyword evidence="3" id="KW-1185">Reference proteome</keyword>
<dbReference type="InterPro" id="IPR036412">
    <property type="entry name" value="HAD-like_sf"/>
</dbReference>
<dbReference type="GO" id="GO:0046403">
    <property type="term" value="F:polynucleotide 3'-phosphatase activity"/>
    <property type="evidence" value="ECO:0007669"/>
    <property type="project" value="TreeGrafter"/>
</dbReference>
<dbReference type="Pfam" id="PF08645">
    <property type="entry name" value="PNK3P"/>
    <property type="match status" value="1"/>
</dbReference>
<dbReference type="Pfam" id="PF13671">
    <property type="entry name" value="AAA_33"/>
    <property type="match status" value="1"/>
</dbReference>
<dbReference type="GO" id="GO:0046404">
    <property type="term" value="F:ATP-dependent polydeoxyribonucleotide 5'-hydroxyl-kinase activity"/>
    <property type="evidence" value="ECO:0007669"/>
    <property type="project" value="TreeGrafter"/>
</dbReference>
<dbReference type="SUPFAM" id="SSF52540">
    <property type="entry name" value="P-loop containing nucleoside triphosphate hydrolases"/>
    <property type="match status" value="1"/>
</dbReference>